<evidence type="ECO:0000256" key="2">
    <source>
        <dbReference type="ARBA" id="ARBA00004496"/>
    </source>
</evidence>
<organism evidence="15 16">
    <name type="scientific">Dioscorea cayennensis subsp. rotundata</name>
    <name type="common">White Guinea yam</name>
    <name type="synonym">Dioscorea rotundata</name>
    <dbReference type="NCBI Taxonomy" id="55577"/>
    <lineage>
        <taxon>Eukaryota</taxon>
        <taxon>Viridiplantae</taxon>
        <taxon>Streptophyta</taxon>
        <taxon>Embryophyta</taxon>
        <taxon>Tracheophyta</taxon>
        <taxon>Spermatophyta</taxon>
        <taxon>Magnoliopsida</taxon>
        <taxon>Liliopsida</taxon>
        <taxon>Dioscoreales</taxon>
        <taxon>Dioscoreaceae</taxon>
        <taxon>Dioscorea</taxon>
    </lineage>
</organism>
<dbReference type="PANTHER" id="PTHR46837:SF5">
    <property type="entry name" value="PROTEIN MLN51 HOMOLOG"/>
    <property type="match status" value="1"/>
</dbReference>
<evidence type="ECO:0000256" key="12">
    <source>
        <dbReference type="ARBA" id="ARBA00023242"/>
    </source>
</evidence>
<evidence type="ECO:0000256" key="4">
    <source>
        <dbReference type="ARBA" id="ARBA00022448"/>
    </source>
</evidence>
<dbReference type="Pfam" id="PF09405">
    <property type="entry name" value="Btz"/>
    <property type="match status" value="1"/>
</dbReference>
<dbReference type="InterPro" id="IPR044796">
    <property type="entry name" value="MLN51_plant"/>
</dbReference>
<keyword evidence="8" id="KW-0810">Translation regulation</keyword>
<feature type="compositionally biased region" description="Acidic residues" evidence="13">
    <location>
        <begin position="1"/>
        <end position="15"/>
    </location>
</feature>
<keyword evidence="15" id="KW-1185">Reference proteome</keyword>
<feature type="compositionally biased region" description="Acidic residues" evidence="13">
    <location>
        <begin position="63"/>
        <end position="97"/>
    </location>
</feature>
<dbReference type="GO" id="GO:0000184">
    <property type="term" value="P:nuclear-transcribed mRNA catabolic process, nonsense-mediated decay"/>
    <property type="evidence" value="ECO:0007669"/>
    <property type="project" value="UniProtKB-KW"/>
</dbReference>
<dbReference type="Proteomes" id="UP001515500">
    <property type="component" value="Chromosome 26"/>
</dbReference>
<evidence type="ECO:0000313" key="16">
    <source>
        <dbReference type="RefSeq" id="XP_039117296.1"/>
    </source>
</evidence>
<evidence type="ECO:0000256" key="9">
    <source>
        <dbReference type="ARBA" id="ARBA00022884"/>
    </source>
</evidence>
<sequence>MAVEGEESDYESDPEETLRPVAMRRREASDDEEGEGSDAGERVTRRVVGSDGESDGEGGAPVYEDDDEGEFGSEEEEEEEEELEGAGEEELGEEAGVEDGANGVVGEGRSSAETAQETGGESLEYRRNDQVEGEEGGEGEEGEAEGGEDEKKASEPFAVPKAGAFYMHDDRFQENGRGRHRRLYAGRKLWESKDERAWVHDRFEEMNLQDDEEKRMPRGRFRGRGSRRTRGAGRGYVREKKPQAFNDENNQNRAFRTVRGRGPRRYDTLLKSDSTNHRIQYKQAAKPQEQTVKTGAGRQMLHSSNAQSEPVIPNKQVFASSLSSASPPFYPSGSSSQDIPIAHKRDGQLGTSSKTLSSPMHLHENFSAPQPGSIPRGKATMESLNHDRLYMDDSNRLVGKPLANSHLSGSSLPLISAAQSSHSVVQGRGLTISAPLNKHPMSSINQAARVATQTQSSNFLQRPGSMPDQPALRVSTQQLGSRPSSGSQTSSVSQTLPGLSEVGETESPLGASKSKTALVAKGKTGNQGALLYNGNQVIGGSGAMGLVHGDQGFPGTPALLPVMQFGSQHHGGIPAVGMALPGYVAQPQLGFGNSEMTWVPLLAGASGALGASYGSPYIALDSTYFTRSSGQSSSVASRESSVNKPADTWKQPEGSETVSDEYGQRQKNKPRRYSEMSFGQ</sequence>
<proteinExistence type="inferred from homology"/>
<keyword evidence="7" id="KW-0509">mRNA transport</keyword>
<comment type="similarity">
    <text evidence="3">Belongs to the CASC3 family.</text>
</comment>
<dbReference type="GO" id="GO:0003729">
    <property type="term" value="F:mRNA binding"/>
    <property type="evidence" value="ECO:0007669"/>
    <property type="project" value="InterPro"/>
</dbReference>
<evidence type="ECO:0000256" key="8">
    <source>
        <dbReference type="ARBA" id="ARBA00022845"/>
    </source>
</evidence>
<dbReference type="PANTHER" id="PTHR46837">
    <property type="entry name" value="PROTEIN MLN51 HOMOLOG"/>
    <property type="match status" value="1"/>
</dbReference>
<evidence type="ECO:0000256" key="7">
    <source>
        <dbReference type="ARBA" id="ARBA00022816"/>
    </source>
</evidence>
<evidence type="ECO:0000256" key="13">
    <source>
        <dbReference type="SAM" id="MobiDB-lite"/>
    </source>
</evidence>
<dbReference type="GO" id="GO:0006417">
    <property type="term" value="P:regulation of translation"/>
    <property type="evidence" value="ECO:0007669"/>
    <property type="project" value="UniProtKB-KW"/>
</dbReference>
<name>A0AB40AQN6_DIOCR</name>
<dbReference type="InterPro" id="IPR018545">
    <property type="entry name" value="Btz_dom"/>
</dbReference>
<keyword evidence="5" id="KW-0963">Cytoplasm</keyword>
<feature type="compositionally biased region" description="Low complexity" evidence="13">
    <location>
        <begin position="629"/>
        <end position="640"/>
    </location>
</feature>
<feature type="compositionally biased region" description="Low complexity" evidence="13">
    <location>
        <begin position="481"/>
        <end position="493"/>
    </location>
</feature>
<keyword evidence="12" id="KW-0539">Nucleus</keyword>
<evidence type="ECO:0000256" key="6">
    <source>
        <dbReference type="ARBA" id="ARBA00022664"/>
    </source>
</evidence>
<accession>A0AB40AQN6</accession>
<feature type="compositionally biased region" description="Polar residues" evidence="13">
    <location>
        <begin position="451"/>
        <end position="460"/>
    </location>
</feature>
<dbReference type="GO" id="GO:0051028">
    <property type="term" value="P:mRNA transport"/>
    <property type="evidence" value="ECO:0007669"/>
    <property type="project" value="UniProtKB-KW"/>
</dbReference>
<keyword evidence="9" id="KW-0694">RNA-binding</keyword>
<dbReference type="SMART" id="SM01044">
    <property type="entry name" value="Btz"/>
    <property type="match status" value="1"/>
</dbReference>
<dbReference type="GO" id="GO:0008380">
    <property type="term" value="P:RNA splicing"/>
    <property type="evidence" value="ECO:0007669"/>
    <property type="project" value="UniProtKB-KW"/>
</dbReference>
<evidence type="ECO:0000259" key="14">
    <source>
        <dbReference type="SMART" id="SM01044"/>
    </source>
</evidence>
<evidence type="ECO:0000256" key="11">
    <source>
        <dbReference type="ARBA" id="ARBA00023187"/>
    </source>
</evidence>
<dbReference type="GO" id="GO:0005737">
    <property type="term" value="C:cytoplasm"/>
    <property type="evidence" value="ECO:0007669"/>
    <property type="project" value="UniProtKB-SubCell"/>
</dbReference>
<feature type="region of interest" description="Disordered" evidence="13">
    <location>
        <begin position="1"/>
        <end position="162"/>
    </location>
</feature>
<feature type="compositionally biased region" description="Acidic residues" evidence="13">
    <location>
        <begin position="131"/>
        <end position="148"/>
    </location>
</feature>
<keyword evidence="4" id="KW-0813">Transport</keyword>
<keyword evidence="11" id="KW-0508">mRNA splicing</keyword>
<feature type="region of interest" description="Disordered" evidence="13">
    <location>
        <begin position="210"/>
        <end position="247"/>
    </location>
</feature>
<dbReference type="GO" id="GO:0035145">
    <property type="term" value="C:exon-exon junction complex"/>
    <property type="evidence" value="ECO:0007669"/>
    <property type="project" value="InterPro"/>
</dbReference>
<keyword evidence="6" id="KW-0507">mRNA processing</keyword>
<gene>
    <name evidence="16" type="primary">LOC120253089</name>
</gene>
<evidence type="ECO:0000256" key="1">
    <source>
        <dbReference type="ARBA" id="ARBA00004123"/>
    </source>
</evidence>
<dbReference type="GeneID" id="120253089"/>
<feature type="compositionally biased region" description="Basic residues" evidence="13">
    <location>
        <begin position="217"/>
        <end position="231"/>
    </location>
</feature>
<evidence type="ECO:0000256" key="3">
    <source>
        <dbReference type="ARBA" id="ARBA00009548"/>
    </source>
</evidence>
<dbReference type="AlphaFoldDB" id="A0AB40AQN6"/>
<feature type="compositionally biased region" description="Acidic residues" evidence="13">
    <location>
        <begin position="29"/>
        <end position="38"/>
    </location>
</feature>
<evidence type="ECO:0000313" key="15">
    <source>
        <dbReference type="Proteomes" id="UP001515500"/>
    </source>
</evidence>
<feature type="region of interest" description="Disordered" evidence="13">
    <location>
        <begin position="629"/>
        <end position="680"/>
    </location>
</feature>
<feature type="region of interest" description="Disordered" evidence="13">
    <location>
        <begin position="451"/>
        <end position="513"/>
    </location>
</feature>
<keyword evidence="10" id="KW-0866">Nonsense-mediated mRNA decay</keyword>
<dbReference type="RefSeq" id="XP_039117296.1">
    <property type="nucleotide sequence ID" value="XM_039261362.1"/>
</dbReference>
<evidence type="ECO:0000256" key="10">
    <source>
        <dbReference type="ARBA" id="ARBA00023161"/>
    </source>
</evidence>
<comment type="subcellular location">
    <subcellularLocation>
        <location evidence="2">Cytoplasm</location>
    </subcellularLocation>
    <subcellularLocation>
        <location evidence="1">Nucleus</location>
    </subcellularLocation>
</comment>
<reference evidence="16" key="1">
    <citation type="submission" date="2025-08" db="UniProtKB">
        <authorList>
            <consortium name="RefSeq"/>
        </authorList>
    </citation>
    <scope>IDENTIFICATION</scope>
</reference>
<protein>
    <submittedName>
        <fullName evidence="16">Protein MLN51 homolog</fullName>
    </submittedName>
</protein>
<evidence type="ECO:0000256" key="5">
    <source>
        <dbReference type="ARBA" id="ARBA00022490"/>
    </source>
</evidence>
<feature type="domain" description="Btz" evidence="14">
    <location>
        <begin position="129"/>
        <end position="231"/>
    </location>
</feature>
<dbReference type="GO" id="GO:0006397">
    <property type="term" value="P:mRNA processing"/>
    <property type="evidence" value="ECO:0007669"/>
    <property type="project" value="UniProtKB-KW"/>
</dbReference>